<gene>
    <name evidence="1" type="ORF">DHA2_13942</name>
</gene>
<dbReference type="EMBL" id="AHGT01000004">
    <property type="protein sequence ID" value="ESU39300.1"/>
    <property type="molecule type" value="Genomic_DNA"/>
</dbReference>
<evidence type="ECO:0000313" key="2">
    <source>
        <dbReference type="Proteomes" id="UP000018320"/>
    </source>
</evidence>
<dbReference type="VEuPathDB" id="GiardiaDB:DHA2_13942"/>
<dbReference type="AlphaFoldDB" id="V6TQL2"/>
<sequence>MDLNPGMALSPPPLAQKEVVPRYEERLLVVTGPQSGFPSDFGKSQTVEPDRVYLGLTEGQVKIEEEEAHLLRAVNRGPSTHKLSIPAPKVTRIPAYSSFGFKPGVSYRVATAINSSRNILRDLDDADLCFSDGIVRVIEAEASASKPSHKGTQRCALELSEKQEVRGSRFPDIHVSLPTDSIYSEDVLEWILTVLDIFFPAKIRQIFITERNIYEAYIACRLVVLDSFELENTIVRPPDCFIPRMPTDYIKRIAAEQHKMDQSSDLDVGTKGTSKRKVVVNEQLEKIASQVPFISRSLFASIFSYFVNKRKGTPLMPCMRDRPYRDWVSSQANQKMFLVQQEKRFAQQFCKGIKRAQVPLYYFNRMAEFVCLREVIELAAVTNECKDLLVQLGYNSAEEAEAILRDDAPGSMLIPMDRPANTYKLEQLSLEMYDEAMWTKNRNQLMTHAPISKAVTSRSPTMFDITKLTSIVDVFANVGCLQKSPEIAADEDVVNTFYQRILASST</sequence>
<comment type="caution">
    <text evidence="1">The sequence shown here is derived from an EMBL/GenBank/DDBJ whole genome shotgun (WGS) entry which is preliminary data.</text>
</comment>
<dbReference type="Proteomes" id="UP000018320">
    <property type="component" value="Unassembled WGS sequence"/>
</dbReference>
<protein>
    <submittedName>
        <fullName evidence="1">Uncharacterized protein</fullName>
    </submittedName>
</protein>
<dbReference type="SUPFAM" id="SSF75217">
    <property type="entry name" value="alpha/beta knot"/>
    <property type="match status" value="1"/>
</dbReference>
<reference evidence="2" key="1">
    <citation type="submission" date="2012-02" db="EMBL/GenBank/DDBJ databases">
        <title>Genome sequencing of Giardia lamblia Genotypes A2 and B isolates (DH and GS) and comparative analysis with the genomes of Genotypes A1 and E (WB and Pig).</title>
        <authorList>
            <person name="Adam R."/>
            <person name="Dahlstrom E."/>
            <person name="Martens C."/>
            <person name="Bruno D."/>
            <person name="Barbian K."/>
            <person name="Porcella S.F."/>
            <person name="Nash T."/>
        </authorList>
    </citation>
    <scope>NUCLEOTIDE SEQUENCE</scope>
    <source>
        <strain evidence="2">DH</strain>
    </source>
</reference>
<dbReference type="InterPro" id="IPR029028">
    <property type="entry name" value="Alpha/beta_knot_MTases"/>
</dbReference>
<dbReference type="VEuPathDB" id="GiardiaDB:GL50581_56"/>
<organism evidence="1 2">
    <name type="scientific">Giardia intestinalis</name>
    <name type="common">Giardia lamblia</name>
    <dbReference type="NCBI Taxonomy" id="5741"/>
    <lineage>
        <taxon>Eukaryota</taxon>
        <taxon>Metamonada</taxon>
        <taxon>Diplomonadida</taxon>
        <taxon>Hexamitidae</taxon>
        <taxon>Giardiinae</taxon>
        <taxon>Giardia</taxon>
    </lineage>
</organism>
<reference evidence="1 2" key="2">
    <citation type="journal article" date="2013" name="Genome Biol. Evol.">
        <title>Genome sequencing of Giardia lamblia genotypes A2 and B isolates (DH and GS) and comparative analysis with the genomes of genotypes A1 and E (WB and Pig).</title>
        <authorList>
            <person name="Adam R.D."/>
            <person name="Dahlstrom E.W."/>
            <person name="Martens C.A."/>
            <person name="Bruno D.P."/>
            <person name="Barbian K.D."/>
            <person name="Ricklefs S.M."/>
            <person name="Hernandez M.M."/>
            <person name="Narla N.P."/>
            <person name="Patel R.B."/>
            <person name="Porcella S.F."/>
            <person name="Nash T.E."/>
        </authorList>
    </citation>
    <scope>NUCLEOTIDE SEQUENCE [LARGE SCALE GENOMIC DNA]</scope>
    <source>
        <strain evidence="1 2">DH</strain>
    </source>
</reference>
<evidence type="ECO:0000313" key="1">
    <source>
        <dbReference type="EMBL" id="ESU39300.1"/>
    </source>
</evidence>
<dbReference type="VEuPathDB" id="GiardiaDB:QR46_1185"/>
<accession>V6TQL2</accession>
<dbReference type="VEuPathDB" id="GiardiaDB:GL50803_0013942"/>
<name>V6TQL2_GIAIN</name>
<proteinExistence type="predicted"/>